<sequence>MTLIHVVQFGFKPEVSQEQIDNVCRRIMALKDECLHPTTKKPYIKSFVGGRENSPEGRQDGVTHIFISEMDSEEDRKYYLEKDPVHLGFAEFALPFIQTARVVDFEPGKF</sequence>
<dbReference type="Gene3D" id="3.30.70.100">
    <property type="match status" value="1"/>
</dbReference>
<name>A0ABR1Z5J1_9PEZI</name>
<dbReference type="InterPro" id="IPR044662">
    <property type="entry name" value="HS1/DABB1-like"/>
</dbReference>
<dbReference type="PANTHER" id="PTHR33178">
    <property type="match status" value="1"/>
</dbReference>
<accession>A0ABR1Z5J1</accession>
<dbReference type="EMBL" id="JBBWRZ010000001">
    <property type="protein sequence ID" value="KAK8247571.1"/>
    <property type="molecule type" value="Genomic_DNA"/>
</dbReference>
<gene>
    <name evidence="3" type="ORF">HDK90DRAFT_46039</name>
</gene>
<dbReference type="InterPro" id="IPR013097">
    <property type="entry name" value="Dabb"/>
</dbReference>
<keyword evidence="4" id="KW-1185">Reference proteome</keyword>
<evidence type="ECO:0000256" key="1">
    <source>
        <dbReference type="ARBA" id="ARBA00011738"/>
    </source>
</evidence>
<dbReference type="Proteomes" id="UP001492380">
    <property type="component" value="Unassembled WGS sequence"/>
</dbReference>
<dbReference type="SUPFAM" id="SSF54909">
    <property type="entry name" value="Dimeric alpha+beta barrel"/>
    <property type="match status" value="1"/>
</dbReference>
<dbReference type="InterPro" id="IPR011008">
    <property type="entry name" value="Dimeric_a/b-barrel"/>
</dbReference>
<evidence type="ECO:0000313" key="3">
    <source>
        <dbReference type="EMBL" id="KAK8247571.1"/>
    </source>
</evidence>
<evidence type="ECO:0000259" key="2">
    <source>
        <dbReference type="PROSITE" id="PS51502"/>
    </source>
</evidence>
<protein>
    <submittedName>
        <fullName evidence="3">Stress responsive A/B barrel domain-containing protein</fullName>
    </submittedName>
</protein>
<comment type="caution">
    <text evidence="3">The sequence shown here is derived from an EMBL/GenBank/DDBJ whole genome shotgun (WGS) entry which is preliminary data.</text>
</comment>
<reference evidence="3 4" key="1">
    <citation type="submission" date="2024-04" db="EMBL/GenBank/DDBJ databases">
        <title>Phyllosticta paracitricarpa is synonymous to the EU quarantine fungus P. citricarpa based on phylogenomic analyses.</title>
        <authorList>
            <consortium name="Lawrence Berkeley National Laboratory"/>
            <person name="Van Ingen-Buijs V.A."/>
            <person name="Van Westerhoven A.C."/>
            <person name="Haridas S."/>
            <person name="Skiadas P."/>
            <person name="Martin F."/>
            <person name="Groenewald J.Z."/>
            <person name="Crous P.W."/>
            <person name="Seidl M.F."/>
        </authorList>
    </citation>
    <scope>NUCLEOTIDE SEQUENCE [LARGE SCALE GENOMIC DNA]</scope>
    <source>
        <strain evidence="3 4">CBS 123374</strain>
    </source>
</reference>
<dbReference type="SMART" id="SM00886">
    <property type="entry name" value="Dabb"/>
    <property type="match status" value="1"/>
</dbReference>
<dbReference type="PROSITE" id="PS51502">
    <property type="entry name" value="S_R_A_B_BARREL"/>
    <property type="match status" value="1"/>
</dbReference>
<feature type="domain" description="Stress-response A/B barrel" evidence="2">
    <location>
        <begin position="3"/>
        <end position="105"/>
    </location>
</feature>
<proteinExistence type="predicted"/>
<dbReference type="Pfam" id="PF07876">
    <property type="entry name" value="Dabb"/>
    <property type="match status" value="1"/>
</dbReference>
<dbReference type="PANTHER" id="PTHR33178:SF10">
    <property type="entry name" value="STRESS-RESPONSE A_B BARREL DOMAIN-CONTAINING PROTEIN"/>
    <property type="match status" value="1"/>
</dbReference>
<comment type="subunit">
    <text evidence="1">Homodimer.</text>
</comment>
<evidence type="ECO:0000313" key="4">
    <source>
        <dbReference type="Proteomes" id="UP001492380"/>
    </source>
</evidence>
<organism evidence="3 4">
    <name type="scientific">Phyllosticta capitalensis</name>
    <dbReference type="NCBI Taxonomy" id="121624"/>
    <lineage>
        <taxon>Eukaryota</taxon>
        <taxon>Fungi</taxon>
        <taxon>Dikarya</taxon>
        <taxon>Ascomycota</taxon>
        <taxon>Pezizomycotina</taxon>
        <taxon>Dothideomycetes</taxon>
        <taxon>Dothideomycetes incertae sedis</taxon>
        <taxon>Botryosphaeriales</taxon>
        <taxon>Phyllostictaceae</taxon>
        <taxon>Phyllosticta</taxon>
    </lineage>
</organism>